<comment type="caution">
    <text evidence="2">The sequence shown here is derived from an EMBL/GenBank/DDBJ whole genome shotgun (WGS) entry which is preliminary data.</text>
</comment>
<gene>
    <name evidence="2" type="ORF">BCL90_4241</name>
</gene>
<protein>
    <submittedName>
        <fullName evidence="2">Uncharacterized protein</fullName>
    </submittedName>
</protein>
<dbReference type="AlphaFoldDB" id="A0A497XTF2"/>
<organism evidence="2 3">
    <name type="scientific">Pedobacter alluvionis</name>
    <dbReference type="NCBI Taxonomy" id="475253"/>
    <lineage>
        <taxon>Bacteria</taxon>
        <taxon>Pseudomonadati</taxon>
        <taxon>Bacteroidota</taxon>
        <taxon>Sphingobacteriia</taxon>
        <taxon>Sphingobacteriales</taxon>
        <taxon>Sphingobacteriaceae</taxon>
        <taxon>Pedobacter</taxon>
    </lineage>
</organism>
<keyword evidence="1" id="KW-1133">Transmembrane helix</keyword>
<accession>A0A497XTF2</accession>
<dbReference type="EMBL" id="RCCK01000014">
    <property type="protein sequence ID" value="RLJ72611.1"/>
    <property type="molecule type" value="Genomic_DNA"/>
</dbReference>
<sequence>MGDKVNLILGIVFLLGGFSVFYVIFSGKKG</sequence>
<evidence type="ECO:0000313" key="3">
    <source>
        <dbReference type="Proteomes" id="UP000273898"/>
    </source>
</evidence>
<reference evidence="2 3" key="1">
    <citation type="submission" date="2018-10" db="EMBL/GenBank/DDBJ databases">
        <title>Genomic Encyclopedia of Archaeal and Bacterial Type Strains, Phase II (KMG-II): from individual species to whole genera.</title>
        <authorList>
            <person name="Goeker M."/>
        </authorList>
    </citation>
    <scope>NUCLEOTIDE SEQUENCE [LARGE SCALE GENOMIC DNA]</scope>
    <source>
        <strain evidence="2 3">DSM 19624</strain>
    </source>
</reference>
<proteinExistence type="predicted"/>
<keyword evidence="1" id="KW-0812">Transmembrane</keyword>
<keyword evidence="1" id="KW-0472">Membrane</keyword>
<evidence type="ECO:0000313" key="2">
    <source>
        <dbReference type="EMBL" id="RLJ72611.1"/>
    </source>
</evidence>
<name>A0A497XTF2_9SPHI</name>
<evidence type="ECO:0000256" key="1">
    <source>
        <dbReference type="SAM" id="Phobius"/>
    </source>
</evidence>
<feature type="transmembrane region" description="Helical" evidence="1">
    <location>
        <begin position="6"/>
        <end position="25"/>
    </location>
</feature>
<dbReference type="Proteomes" id="UP000273898">
    <property type="component" value="Unassembled WGS sequence"/>
</dbReference>